<dbReference type="GO" id="GO:0004673">
    <property type="term" value="F:protein histidine kinase activity"/>
    <property type="evidence" value="ECO:0007669"/>
    <property type="project" value="UniProtKB-EC"/>
</dbReference>
<keyword evidence="10" id="KW-0902">Two-component regulatory system</keyword>
<evidence type="ECO:0000259" key="12">
    <source>
        <dbReference type="PROSITE" id="PS50109"/>
    </source>
</evidence>
<protein>
    <recommendedName>
        <fullName evidence="3">histidine kinase</fullName>
        <ecNumber evidence="3">2.7.13.3</ecNumber>
    </recommendedName>
</protein>
<feature type="domain" description="Histidine kinase" evidence="12">
    <location>
        <begin position="1"/>
        <end position="211"/>
    </location>
</feature>
<proteinExistence type="predicted"/>
<evidence type="ECO:0000256" key="11">
    <source>
        <dbReference type="ARBA" id="ARBA00023136"/>
    </source>
</evidence>
<dbReference type="PROSITE" id="PS50109">
    <property type="entry name" value="HIS_KIN"/>
    <property type="match status" value="1"/>
</dbReference>
<dbReference type="GO" id="GO:0000160">
    <property type="term" value="P:phosphorelay signal transduction system"/>
    <property type="evidence" value="ECO:0007669"/>
    <property type="project" value="UniProtKB-KW"/>
</dbReference>
<evidence type="ECO:0000256" key="8">
    <source>
        <dbReference type="ARBA" id="ARBA00022777"/>
    </source>
</evidence>
<dbReference type="PRINTS" id="PR00344">
    <property type="entry name" value="BCTRLSENSOR"/>
</dbReference>
<evidence type="ECO:0000313" key="14">
    <source>
        <dbReference type="Proteomes" id="UP000006329"/>
    </source>
</evidence>
<dbReference type="EMBL" id="AHON02000052">
    <property type="protein sequence ID" value="EKO33272.1"/>
    <property type="molecule type" value="Genomic_DNA"/>
</dbReference>
<evidence type="ECO:0000256" key="3">
    <source>
        <dbReference type="ARBA" id="ARBA00012438"/>
    </source>
</evidence>
<dbReference type="InterPro" id="IPR004358">
    <property type="entry name" value="Sig_transdc_His_kin-like_C"/>
</dbReference>
<dbReference type="PANTHER" id="PTHR45528:SF1">
    <property type="entry name" value="SENSOR HISTIDINE KINASE CPXA"/>
    <property type="match status" value="1"/>
</dbReference>
<dbReference type="SMART" id="SM00387">
    <property type="entry name" value="HATPase_c"/>
    <property type="match status" value="1"/>
</dbReference>
<dbReference type="Proteomes" id="UP000006329">
    <property type="component" value="Unassembled WGS sequence"/>
</dbReference>
<keyword evidence="5" id="KW-0597">Phosphoprotein</keyword>
<keyword evidence="6" id="KW-0808">Transferase</keyword>
<dbReference type="GO" id="GO:0005886">
    <property type="term" value="C:plasma membrane"/>
    <property type="evidence" value="ECO:0007669"/>
    <property type="project" value="UniProtKB-SubCell"/>
</dbReference>
<dbReference type="SUPFAM" id="SSF55874">
    <property type="entry name" value="ATPase domain of HSP90 chaperone/DNA topoisomerase II/histidine kinase"/>
    <property type="match status" value="1"/>
</dbReference>
<evidence type="ECO:0000256" key="2">
    <source>
        <dbReference type="ARBA" id="ARBA00004651"/>
    </source>
</evidence>
<dbReference type="PANTHER" id="PTHR45528">
    <property type="entry name" value="SENSOR HISTIDINE KINASE CPXA"/>
    <property type="match status" value="1"/>
</dbReference>
<accession>A0A0E2BPG2</accession>
<keyword evidence="14" id="KW-1185">Reference proteome</keyword>
<dbReference type="InterPro" id="IPR005467">
    <property type="entry name" value="His_kinase_dom"/>
</dbReference>
<keyword evidence="4" id="KW-1003">Cell membrane</keyword>
<comment type="subcellular location">
    <subcellularLocation>
        <location evidence="2">Cell membrane</location>
        <topology evidence="2">Multi-pass membrane protein</topology>
    </subcellularLocation>
</comment>
<dbReference type="CDD" id="cd00075">
    <property type="entry name" value="HATPase"/>
    <property type="match status" value="1"/>
</dbReference>
<gene>
    <name evidence="13" type="ORF">LEP1GSC179_2796</name>
</gene>
<evidence type="ECO:0000256" key="1">
    <source>
        <dbReference type="ARBA" id="ARBA00000085"/>
    </source>
</evidence>
<dbReference type="Pfam" id="PF02518">
    <property type="entry name" value="HATPase_c"/>
    <property type="match status" value="1"/>
</dbReference>
<comment type="caution">
    <text evidence="13">The sequence shown here is derived from an EMBL/GenBank/DDBJ whole genome shotgun (WGS) entry which is preliminary data.</text>
</comment>
<evidence type="ECO:0000256" key="4">
    <source>
        <dbReference type="ARBA" id="ARBA00022475"/>
    </source>
</evidence>
<name>A0A0E2BPG2_9LEPT</name>
<evidence type="ECO:0000256" key="10">
    <source>
        <dbReference type="ARBA" id="ARBA00023012"/>
    </source>
</evidence>
<reference evidence="13" key="1">
    <citation type="submission" date="2012-10" db="EMBL/GenBank/DDBJ databases">
        <authorList>
            <person name="Harkins D.M."/>
            <person name="Durkin A.S."/>
            <person name="Brinkac L.M."/>
            <person name="Haft D.H."/>
            <person name="Selengut J.D."/>
            <person name="Sanka R."/>
            <person name="DePew J."/>
            <person name="Purushe J."/>
            <person name="Matthias M.A."/>
            <person name="Vinetz J.M."/>
            <person name="Sutton G.G."/>
            <person name="Nierman W.C."/>
            <person name="Fouts D.E."/>
        </authorList>
    </citation>
    <scope>NUCLEOTIDE SEQUENCE [LARGE SCALE GENOMIC DNA]</scope>
    <source>
        <strain evidence="13">MOR084</strain>
    </source>
</reference>
<sequence>MSKVLINIDSLIKDLVSGDKIDINQLLSNLQSIRGGMGFVESQLKDIQLLFTSSKQRRRNIKVIEVLEKVVKIYERFLKKESIEFVIKSSGSPLIAKTTDAVLLQLFLNLFDNSVYWLQQVNKSEKKIEVSLNGKAGQLFFSDNGPGIDKDDVPYIFEPFYSGKGEDGRGLGLYIARQLLERNEYSIELAELKSERILSGANFIINFFKDSD</sequence>
<organism evidence="13 14">
    <name type="scientific">Leptospira santarosai str. MOR084</name>
    <dbReference type="NCBI Taxonomy" id="1049984"/>
    <lineage>
        <taxon>Bacteria</taxon>
        <taxon>Pseudomonadati</taxon>
        <taxon>Spirochaetota</taxon>
        <taxon>Spirochaetia</taxon>
        <taxon>Leptospirales</taxon>
        <taxon>Leptospiraceae</taxon>
        <taxon>Leptospira</taxon>
    </lineage>
</organism>
<comment type="catalytic activity">
    <reaction evidence="1">
        <text>ATP + protein L-histidine = ADP + protein N-phospho-L-histidine.</text>
        <dbReference type="EC" id="2.7.13.3"/>
    </reaction>
</comment>
<evidence type="ECO:0000313" key="13">
    <source>
        <dbReference type="EMBL" id="EKO33272.1"/>
    </source>
</evidence>
<dbReference type="EC" id="2.7.13.3" evidence="3"/>
<evidence type="ECO:0000256" key="7">
    <source>
        <dbReference type="ARBA" id="ARBA00022741"/>
    </source>
</evidence>
<keyword evidence="9" id="KW-0067">ATP-binding</keyword>
<keyword evidence="8" id="KW-0418">Kinase</keyword>
<evidence type="ECO:0000256" key="5">
    <source>
        <dbReference type="ARBA" id="ARBA00022553"/>
    </source>
</evidence>
<dbReference type="GO" id="GO:0005524">
    <property type="term" value="F:ATP binding"/>
    <property type="evidence" value="ECO:0007669"/>
    <property type="project" value="UniProtKB-KW"/>
</dbReference>
<dbReference type="AlphaFoldDB" id="A0A0E2BPG2"/>
<evidence type="ECO:0000256" key="6">
    <source>
        <dbReference type="ARBA" id="ARBA00022679"/>
    </source>
</evidence>
<dbReference type="InterPro" id="IPR036890">
    <property type="entry name" value="HATPase_C_sf"/>
</dbReference>
<dbReference type="Gene3D" id="3.30.565.10">
    <property type="entry name" value="Histidine kinase-like ATPase, C-terminal domain"/>
    <property type="match status" value="1"/>
</dbReference>
<evidence type="ECO:0000256" key="9">
    <source>
        <dbReference type="ARBA" id="ARBA00022840"/>
    </source>
</evidence>
<keyword evidence="7" id="KW-0547">Nucleotide-binding</keyword>
<dbReference type="InterPro" id="IPR003594">
    <property type="entry name" value="HATPase_dom"/>
</dbReference>
<dbReference type="InterPro" id="IPR050398">
    <property type="entry name" value="HssS/ArlS-like"/>
</dbReference>
<keyword evidence="11" id="KW-0472">Membrane</keyword>